<name>A0A1G1XNK8_9BACT</name>
<protein>
    <submittedName>
        <fullName evidence="1">Uncharacterized protein</fullName>
    </submittedName>
</protein>
<gene>
    <name evidence="1" type="ORF">A2Y82_01825</name>
</gene>
<sequence length="59" mass="6577">METYCAWCGKFLGLVKCAAAQAGKVSHGICETCFEKVLTEIEGIQMPFREPPKEPELEK</sequence>
<evidence type="ECO:0000313" key="1">
    <source>
        <dbReference type="EMBL" id="OGY41170.1"/>
    </source>
</evidence>
<evidence type="ECO:0000313" key="2">
    <source>
        <dbReference type="Proteomes" id="UP000176498"/>
    </source>
</evidence>
<accession>A0A1G1XNK8</accession>
<comment type="caution">
    <text evidence="1">The sequence shown here is derived from an EMBL/GenBank/DDBJ whole genome shotgun (WGS) entry which is preliminary data.</text>
</comment>
<dbReference type="EMBL" id="MHHZ01000021">
    <property type="protein sequence ID" value="OGY41170.1"/>
    <property type="molecule type" value="Genomic_DNA"/>
</dbReference>
<reference evidence="1 2" key="1">
    <citation type="journal article" date="2016" name="Nat. Commun.">
        <title>Thousands of microbial genomes shed light on interconnected biogeochemical processes in an aquifer system.</title>
        <authorList>
            <person name="Anantharaman K."/>
            <person name="Brown C.T."/>
            <person name="Hug L.A."/>
            <person name="Sharon I."/>
            <person name="Castelle C.J."/>
            <person name="Probst A.J."/>
            <person name="Thomas B.C."/>
            <person name="Singh A."/>
            <person name="Wilkins M.J."/>
            <person name="Karaoz U."/>
            <person name="Brodie E.L."/>
            <person name="Williams K.H."/>
            <person name="Hubbard S.S."/>
            <person name="Banfield J.F."/>
        </authorList>
    </citation>
    <scope>NUCLEOTIDE SEQUENCE [LARGE SCALE GENOMIC DNA]</scope>
</reference>
<dbReference type="AlphaFoldDB" id="A0A1G1XNK8"/>
<dbReference type="Proteomes" id="UP000176498">
    <property type="component" value="Unassembled WGS sequence"/>
</dbReference>
<proteinExistence type="predicted"/>
<organism evidence="1 2">
    <name type="scientific">Candidatus Buchananbacteria bacterium RBG_13_36_9</name>
    <dbReference type="NCBI Taxonomy" id="1797530"/>
    <lineage>
        <taxon>Bacteria</taxon>
        <taxon>Candidatus Buchananiibacteriota</taxon>
    </lineage>
</organism>